<dbReference type="GO" id="GO:0004631">
    <property type="term" value="F:phosphomevalonate kinase activity"/>
    <property type="evidence" value="ECO:0007669"/>
    <property type="project" value="InterPro"/>
</dbReference>
<comment type="caution">
    <text evidence="12">The sequence shown here is derived from an EMBL/GenBank/DDBJ whole genome shotgun (WGS) entry which is preliminary data.</text>
</comment>
<dbReference type="Pfam" id="PF00156">
    <property type="entry name" value="Pribosyltran"/>
    <property type="match status" value="1"/>
</dbReference>
<dbReference type="CDD" id="cd06223">
    <property type="entry name" value="PRTases_typeI"/>
    <property type="match status" value="1"/>
</dbReference>
<dbReference type="EC" id="2.4.2.7" evidence="5"/>
<dbReference type="AlphaFoldDB" id="A0A9P9D166"/>
<dbReference type="EMBL" id="JAGMWT010000026">
    <property type="protein sequence ID" value="KAH7110818.1"/>
    <property type="molecule type" value="Genomic_DNA"/>
</dbReference>
<evidence type="ECO:0000256" key="5">
    <source>
        <dbReference type="ARBA" id="ARBA00011893"/>
    </source>
</evidence>
<comment type="catalytic activity">
    <reaction evidence="1">
        <text>AMP + diphosphate = 5-phospho-alpha-D-ribose 1-diphosphate + adenine</text>
        <dbReference type="Rhea" id="RHEA:16609"/>
        <dbReference type="ChEBI" id="CHEBI:16708"/>
        <dbReference type="ChEBI" id="CHEBI:33019"/>
        <dbReference type="ChEBI" id="CHEBI:58017"/>
        <dbReference type="ChEBI" id="CHEBI:456215"/>
        <dbReference type="EC" id="2.4.2.7"/>
    </reaction>
</comment>
<dbReference type="InterPro" id="IPR050054">
    <property type="entry name" value="UPRTase/APRTase"/>
</dbReference>
<dbReference type="GO" id="GO:0003999">
    <property type="term" value="F:adenine phosphoribosyltransferase activity"/>
    <property type="evidence" value="ECO:0007669"/>
    <property type="project" value="UniProtKB-EC"/>
</dbReference>
<accession>A0A9P9D166</accession>
<name>A0A9P9D166_9PLEO</name>
<dbReference type="Gene3D" id="3.40.50.300">
    <property type="entry name" value="P-loop containing nucleotide triphosphate hydrolases"/>
    <property type="match status" value="1"/>
</dbReference>
<dbReference type="GO" id="GO:0016208">
    <property type="term" value="F:AMP binding"/>
    <property type="evidence" value="ECO:0007669"/>
    <property type="project" value="TreeGrafter"/>
</dbReference>
<dbReference type="GO" id="GO:0005737">
    <property type="term" value="C:cytoplasm"/>
    <property type="evidence" value="ECO:0007669"/>
    <property type="project" value="UniProtKB-SubCell"/>
</dbReference>
<organism evidence="12 13">
    <name type="scientific">Dendryphion nanum</name>
    <dbReference type="NCBI Taxonomy" id="256645"/>
    <lineage>
        <taxon>Eukaryota</taxon>
        <taxon>Fungi</taxon>
        <taxon>Dikarya</taxon>
        <taxon>Ascomycota</taxon>
        <taxon>Pezizomycotina</taxon>
        <taxon>Dothideomycetes</taxon>
        <taxon>Pleosporomycetidae</taxon>
        <taxon>Pleosporales</taxon>
        <taxon>Torulaceae</taxon>
        <taxon>Dendryphion</taxon>
    </lineage>
</organism>
<dbReference type="Pfam" id="PF04275">
    <property type="entry name" value="P-mevalo_kinase"/>
    <property type="match status" value="1"/>
</dbReference>
<feature type="compositionally biased region" description="Basic and acidic residues" evidence="10">
    <location>
        <begin position="231"/>
        <end position="242"/>
    </location>
</feature>
<evidence type="ECO:0000256" key="2">
    <source>
        <dbReference type="ARBA" id="ARBA00004496"/>
    </source>
</evidence>
<dbReference type="InterPro" id="IPR000836">
    <property type="entry name" value="PRTase_dom"/>
</dbReference>
<comment type="pathway">
    <text evidence="3">Purine metabolism; AMP biosynthesis via salvage pathway; AMP from adenine: step 1/1.</text>
</comment>
<evidence type="ECO:0000256" key="1">
    <source>
        <dbReference type="ARBA" id="ARBA00000868"/>
    </source>
</evidence>
<dbReference type="Gene3D" id="3.40.50.2020">
    <property type="match status" value="1"/>
</dbReference>
<sequence length="493" mass="53786">MAMRGVQKTGARRLRGRPSGYAVGVSSRLGDAALESWSVRRRPGTRPRADPRDAALAAKAFGSNGLRLARLKRRMDPSNILAYACPLPKIPRAPQTILLVTGSSGAGKDYSAHVWAAILNRKGHTARVESISDATKREYAAATGADVGRLLGDRTYKEQHRPALTAYFQEQVRQRPRLPEDNFLHVVYGAEDVDVLLITGMREEAPVAVLSHLVPESRMLDVHVQARQRTRQSDHDHHDHDGSGPGSNSNSNLNSNFNFNFNFNSTALNYSPSFTFDNETPGKDEAERFAQRHLLPFFDEGLHRLGDMVRTVPDFPRPGTDFRHILNIPQQPGGLALCTSLLQAHFTDDWANVDAIVCCEAGGFVFASALASRVQVSLLLIREAGKLPPPTIAVEKPQSYVSSLASNHSRGSRIEMEQDVVPRGASVVVVDDVLSTGTTLRAMLQLLNEAGIGAAHINIMVVAEFPAHAGRNLLHRSGFGKIKIQSLLTLSGA</sequence>
<proteinExistence type="inferred from homology"/>
<dbReference type="SUPFAM" id="SSF53271">
    <property type="entry name" value="PRTase-like"/>
    <property type="match status" value="1"/>
</dbReference>
<dbReference type="PANTHER" id="PTHR32315:SF3">
    <property type="entry name" value="ADENINE PHOSPHORIBOSYLTRANSFERASE"/>
    <property type="match status" value="1"/>
</dbReference>
<evidence type="ECO:0000313" key="13">
    <source>
        <dbReference type="Proteomes" id="UP000700596"/>
    </source>
</evidence>
<gene>
    <name evidence="12" type="ORF">B0J11DRAFT_544056</name>
</gene>
<evidence type="ECO:0000256" key="10">
    <source>
        <dbReference type="SAM" id="MobiDB-lite"/>
    </source>
</evidence>
<evidence type="ECO:0000256" key="9">
    <source>
        <dbReference type="ARBA" id="ARBA00022726"/>
    </source>
</evidence>
<evidence type="ECO:0000259" key="11">
    <source>
        <dbReference type="Pfam" id="PF00156"/>
    </source>
</evidence>
<dbReference type="PANTHER" id="PTHR32315">
    <property type="entry name" value="ADENINE PHOSPHORIBOSYLTRANSFERASE"/>
    <property type="match status" value="1"/>
</dbReference>
<dbReference type="GO" id="GO:0006168">
    <property type="term" value="P:adenine salvage"/>
    <property type="evidence" value="ECO:0007669"/>
    <property type="project" value="TreeGrafter"/>
</dbReference>
<dbReference type="Proteomes" id="UP000700596">
    <property type="component" value="Unassembled WGS sequence"/>
</dbReference>
<evidence type="ECO:0000256" key="4">
    <source>
        <dbReference type="ARBA" id="ARBA00008391"/>
    </source>
</evidence>
<dbReference type="GO" id="GO:0002055">
    <property type="term" value="F:adenine binding"/>
    <property type="evidence" value="ECO:0007669"/>
    <property type="project" value="TreeGrafter"/>
</dbReference>
<dbReference type="OrthoDB" id="3793364at2759"/>
<dbReference type="InterPro" id="IPR005919">
    <property type="entry name" value="Pmev_kin_anim"/>
</dbReference>
<evidence type="ECO:0000256" key="6">
    <source>
        <dbReference type="ARBA" id="ARBA00022490"/>
    </source>
</evidence>
<dbReference type="GO" id="GO:0006695">
    <property type="term" value="P:cholesterol biosynthetic process"/>
    <property type="evidence" value="ECO:0007669"/>
    <property type="project" value="InterPro"/>
</dbReference>
<feature type="region of interest" description="Disordered" evidence="10">
    <location>
        <begin position="226"/>
        <end position="251"/>
    </location>
</feature>
<evidence type="ECO:0000313" key="12">
    <source>
        <dbReference type="EMBL" id="KAH7110818.1"/>
    </source>
</evidence>
<comment type="similarity">
    <text evidence="4">Belongs to the purine/pyrimidine phosphoribosyltransferase family.</text>
</comment>
<dbReference type="GO" id="GO:0006166">
    <property type="term" value="P:purine ribonucleoside salvage"/>
    <property type="evidence" value="ECO:0007669"/>
    <property type="project" value="UniProtKB-KW"/>
</dbReference>
<evidence type="ECO:0000256" key="3">
    <source>
        <dbReference type="ARBA" id="ARBA00004659"/>
    </source>
</evidence>
<comment type="subcellular location">
    <subcellularLocation>
        <location evidence="2">Cytoplasm</location>
    </subcellularLocation>
</comment>
<keyword evidence="13" id="KW-1185">Reference proteome</keyword>
<dbReference type="InterPro" id="IPR029057">
    <property type="entry name" value="PRTase-like"/>
</dbReference>
<keyword evidence="7 12" id="KW-0328">Glycosyltransferase</keyword>
<dbReference type="GO" id="GO:0044209">
    <property type="term" value="P:AMP salvage"/>
    <property type="evidence" value="ECO:0007669"/>
    <property type="project" value="TreeGrafter"/>
</dbReference>
<keyword evidence="6" id="KW-0963">Cytoplasm</keyword>
<keyword evidence="9" id="KW-0660">Purine salvage</keyword>
<evidence type="ECO:0000256" key="8">
    <source>
        <dbReference type="ARBA" id="ARBA00022679"/>
    </source>
</evidence>
<evidence type="ECO:0000256" key="7">
    <source>
        <dbReference type="ARBA" id="ARBA00022676"/>
    </source>
</evidence>
<protein>
    <recommendedName>
        <fullName evidence="5">adenine phosphoribosyltransferase</fullName>
        <ecNumber evidence="5">2.4.2.7</ecNumber>
    </recommendedName>
</protein>
<keyword evidence="8" id="KW-0808">Transferase</keyword>
<dbReference type="InterPro" id="IPR027417">
    <property type="entry name" value="P-loop_NTPase"/>
</dbReference>
<feature type="domain" description="Phosphoribosyltransferase" evidence="11">
    <location>
        <begin position="327"/>
        <end position="464"/>
    </location>
</feature>
<reference evidence="12" key="1">
    <citation type="journal article" date="2021" name="Nat. Commun.">
        <title>Genetic determinants of endophytism in the Arabidopsis root mycobiome.</title>
        <authorList>
            <person name="Mesny F."/>
            <person name="Miyauchi S."/>
            <person name="Thiergart T."/>
            <person name="Pickel B."/>
            <person name="Atanasova L."/>
            <person name="Karlsson M."/>
            <person name="Huettel B."/>
            <person name="Barry K.W."/>
            <person name="Haridas S."/>
            <person name="Chen C."/>
            <person name="Bauer D."/>
            <person name="Andreopoulos W."/>
            <person name="Pangilinan J."/>
            <person name="LaButti K."/>
            <person name="Riley R."/>
            <person name="Lipzen A."/>
            <person name="Clum A."/>
            <person name="Drula E."/>
            <person name="Henrissat B."/>
            <person name="Kohler A."/>
            <person name="Grigoriev I.V."/>
            <person name="Martin F.M."/>
            <person name="Hacquard S."/>
        </authorList>
    </citation>
    <scope>NUCLEOTIDE SEQUENCE</scope>
    <source>
        <strain evidence="12">MPI-CAGE-CH-0243</strain>
    </source>
</reference>